<dbReference type="EMBL" id="VJZA01000102">
    <property type="protein sequence ID" value="TVT16444.1"/>
    <property type="molecule type" value="Genomic_DNA"/>
</dbReference>
<gene>
    <name evidence="1" type="ORF">FNH06_34600</name>
</gene>
<dbReference type="OrthoDB" id="3377664at2"/>
<name>A0A557ZWQ5_9PSEU</name>
<evidence type="ECO:0000313" key="2">
    <source>
        <dbReference type="Proteomes" id="UP000318578"/>
    </source>
</evidence>
<dbReference type="Proteomes" id="UP000318578">
    <property type="component" value="Unassembled WGS sequence"/>
</dbReference>
<reference evidence="1 2" key="1">
    <citation type="submission" date="2019-07" db="EMBL/GenBank/DDBJ databases">
        <title>New species of Amycolatopsis and Streptomyces.</title>
        <authorList>
            <person name="Duangmal K."/>
            <person name="Teo W.F.A."/>
            <person name="Lipun K."/>
        </authorList>
    </citation>
    <scope>NUCLEOTIDE SEQUENCE [LARGE SCALE GENOMIC DNA]</scope>
    <source>
        <strain evidence="1 2">JCM 30562</strain>
    </source>
</reference>
<dbReference type="RefSeq" id="WP_144644456.1">
    <property type="nucleotide sequence ID" value="NZ_BNAX01000006.1"/>
</dbReference>
<organism evidence="1 2">
    <name type="scientific">Amycolatopsis acidiphila</name>
    <dbReference type="NCBI Taxonomy" id="715473"/>
    <lineage>
        <taxon>Bacteria</taxon>
        <taxon>Bacillati</taxon>
        <taxon>Actinomycetota</taxon>
        <taxon>Actinomycetes</taxon>
        <taxon>Pseudonocardiales</taxon>
        <taxon>Pseudonocardiaceae</taxon>
        <taxon>Amycolatopsis</taxon>
    </lineage>
</organism>
<comment type="caution">
    <text evidence="1">The sequence shown here is derived from an EMBL/GenBank/DDBJ whole genome shotgun (WGS) entry which is preliminary data.</text>
</comment>
<sequence>MKLRELEDQLRVPVLDGLQAQGDLIVIPLALVRTVRPDPWAAWRPVPPEGVELVRGETGNTHTLVADAGTHRWTAGLHDPLGLTIRLIENTAPAYLIHPEHGCSGVAPGCWLVRRQQEYRAWRRLVTD</sequence>
<keyword evidence="2" id="KW-1185">Reference proteome</keyword>
<proteinExistence type="predicted"/>
<dbReference type="AlphaFoldDB" id="A0A557ZWQ5"/>
<evidence type="ECO:0000313" key="1">
    <source>
        <dbReference type="EMBL" id="TVT16444.1"/>
    </source>
</evidence>
<accession>A0A557ZWQ5</accession>
<protein>
    <submittedName>
        <fullName evidence="1">Uncharacterized protein</fullName>
    </submittedName>
</protein>